<dbReference type="AlphaFoldDB" id="A0AA88UXM2"/>
<sequence length="113" mass="12126">MAVALLEEIGQPFGLPLAEVIEVGPPGTCGCCKQGRNTTNLRMINDLVSYDTEISGYIEKKQIKKLKGVKAKEPMLCPPAGEIATSEPLAGKIHSKSIAGITRSFPVEFLLMP</sequence>
<dbReference type="Proteomes" id="UP001188597">
    <property type="component" value="Unassembled WGS sequence"/>
</dbReference>
<dbReference type="Pfam" id="PF04398">
    <property type="entry name" value="DUF538"/>
    <property type="match status" value="1"/>
</dbReference>
<gene>
    <name evidence="1" type="ORF">RJ639_026244</name>
</gene>
<comment type="caution">
    <text evidence="1">The sequence shown here is derived from an EMBL/GenBank/DDBJ whole genome shotgun (WGS) entry which is preliminary data.</text>
</comment>
<reference evidence="1" key="1">
    <citation type="submission" date="2022-12" db="EMBL/GenBank/DDBJ databases">
        <title>Draft genome assemblies for two species of Escallonia (Escalloniales).</title>
        <authorList>
            <person name="Chanderbali A."/>
            <person name="Dervinis C."/>
            <person name="Anghel I."/>
            <person name="Soltis D."/>
            <person name="Soltis P."/>
            <person name="Zapata F."/>
        </authorList>
    </citation>
    <scope>NUCLEOTIDE SEQUENCE</scope>
    <source>
        <strain evidence="1">UCBG64.0493</strain>
        <tissue evidence="1">Leaf</tissue>
    </source>
</reference>
<evidence type="ECO:0000313" key="2">
    <source>
        <dbReference type="Proteomes" id="UP001188597"/>
    </source>
</evidence>
<dbReference type="EMBL" id="JAVXUP010004017">
    <property type="protein sequence ID" value="KAK2997725.1"/>
    <property type="molecule type" value="Genomic_DNA"/>
</dbReference>
<dbReference type="Gene3D" id="2.30.240.10">
    <property type="entry name" value="At5g01610-like"/>
    <property type="match status" value="1"/>
</dbReference>
<dbReference type="InterPro" id="IPR007493">
    <property type="entry name" value="DUF538"/>
</dbReference>
<dbReference type="InterPro" id="IPR036758">
    <property type="entry name" value="At5g01610-like"/>
</dbReference>
<proteinExistence type="predicted"/>
<name>A0AA88UXM2_9ASTE</name>
<evidence type="ECO:0000313" key="1">
    <source>
        <dbReference type="EMBL" id="KAK2997725.1"/>
    </source>
</evidence>
<dbReference type="PANTHER" id="PTHR31676:SF160">
    <property type="entry name" value="OS01G0652700 PROTEIN"/>
    <property type="match status" value="1"/>
</dbReference>
<dbReference type="PANTHER" id="PTHR31676">
    <property type="entry name" value="T31J12.3 PROTEIN-RELATED"/>
    <property type="match status" value="1"/>
</dbReference>
<accession>A0AA88UXM2</accession>
<dbReference type="SUPFAM" id="SSF141562">
    <property type="entry name" value="At5g01610-like"/>
    <property type="match status" value="1"/>
</dbReference>
<organism evidence="1 2">
    <name type="scientific">Escallonia herrerae</name>
    <dbReference type="NCBI Taxonomy" id="1293975"/>
    <lineage>
        <taxon>Eukaryota</taxon>
        <taxon>Viridiplantae</taxon>
        <taxon>Streptophyta</taxon>
        <taxon>Embryophyta</taxon>
        <taxon>Tracheophyta</taxon>
        <taxon>Spermatophyta</taxon>
        <taxon>Magnoliopsida</taxon>
        <taxon>eudicotyledons</taxon>
        <taxon>Gunneridae</taxon>
        <taxon>Pentapetalae</taxon>
        <taxon>asterids</taxon>
        <taxon>campanulids</taxon>
        <taxon>Escalloniales</taxon>
        <taxon>Escalloniaceae</taxon>
        <taxon>Escallonia</taxon>
    </lineage>
</organism>
<keyword evidence="2" id="KW-1185">Reference proteome</keyword>
<protein>
    <submittedName>
        <fullName evidence="1">Uncharacterized protein</fullName>
    </submittedName>
</protein>